<feature type="region of interest" description="Disordered" evidence="1">
    <location>
        <begin position="1"/>
        <end position="34"/>
    </location>
</feature>
<reference evidence="2" key="1">
    <citation type="submission" date="2020-11" db="EMBL/GenBank/DDBJ databases">
        <authorList>
            <person name="Tran Van P."/>
        </authorList>
    </citation>
    <scope>NUCLEOTIDE SEQUENCE</scope>
</reference>
<name>A0A7R9PTV2_9ACAR</name>
<dbReference type="EMBL" id="OC854800">
    <property type="protein sequence ID" value="CAD7620407.1"/>
    <property type="molecule type" value="Genomic_DNA"/>
</dbReference>
<proteinExistence type="predicted"/>
<feature type="compositionally biased region" description="Basic and acidic residues" evidence="1">
    <location>
        <begin position="1"/>
        <end position="11"/>
    </location>
</feature>
<keyword evidence="3" id="KW-1185">Reference proteome</keyword>
<feature type="compositionally biased region" description="Low complexity" evidence="1">
    <location>
        <begin position="12"/>
        <end position="31"/>
    </location>
</feature>
<dbReference type="EMBL" id="CAJPIZ010000225">
    <property type="protein sequence ID" value="CAG2100837.1"/>
    <property type="molecule type" value="Genomic_DNA"/>
</dbReference>
<evidence type="ECO:0000256" key="1">
    <source>
        <dbReference type="SAM" id="MobiDB-lite"/>
    </source>
</evidence>
<organism evidence="2">
    <name type="scientific">Medioppia subpectinata</name>
    <dbReference type="NCBI Taxonomy" id="1979941"/>
    <lineage>
        <taxon>Eukaryota</taxon>
        <taxon>Metazoa</taxon>
        <taxon>Ecdysozoa</taxon>
        <taxon>Arthropoda</taxon>
        <taxon>Chelicerata</taxon>
        <taxon>Arachnida</taxon>
        <taxon>Acari</taxon>
        <taxon>Acariformes</taxon>
        <taxon>Sarcoptiformes</taxon>
        <taxon>Oribatida</taxon>
        <taxon>Brachypylina</taxon>
        <taxon>Oppioidea</taxon>
        <taxon>Oppiidae</taxon>
        <taxon>Medioppia</taxon>
    </lineage>
</organism>
<dbReference type="AlphaFoldDB" id="A0A7R9PTV2"/>
<sequence>MAVTDENKDTTNKTTNTGNQNNGNNNTNNNNLKSNSQEMIGKHCICCYKDQRNYNRFNQLVQSIIQTTVNLLKVISLSLDAGPDPSHDADDHDCQHPSNCDNSLDISVCKSDSKQSTDDKSDDNHLVITGDENCIESNCKSFKDYFNDWTTEDRERLFHLASKAFHITFPLYVAQKHTVNSRGDSPSPKEVQSISAYCELTELDLPLYMLRNIVYFCDADGIGLFVECFAKGTPGRRLPLSLAHAMIAVIANLKPLINSNVIQQKLVSLRTFVIEYLCKVADKELRIMNNRTMFEFIWSVVKEHIDLRNGSADKEGLTLALKRRLLPTIAVQFIKVSIRTITIRHIYFCQISV</sequence>
<evidence type="ECO:0000313" key="2">
    <source>
        <dbReference type="EMBL" id="CAD7620407.1"/>
    </source>
</evidence>
<dbReference type="Proteomes" id="UP000759131">
    <property type="component" value="Unassembled WGS sequence"/>
</dbReference>
<evidence type="ECO:0000313" key="3">
    <source>
        <dbReference type="Proteomes" id="UP000759131"/>
    </source>
</evidence>
<gene>
    <name evidence="2" type="ORF">OSB1V03_LOCUS894</name>
</gene>
<protein>
    <submittedName>
        <fullName evidence="2">Uncharacterized protein</fullName>
    </submittedName>
</protein>
<dbReference type="OrthoDB" id="6537866at2759"/>
<accession>A0A7R9PTV2</accession>